<evidence type="ECO:0000256" key="1">
    <source>
        <dbReference type="SAM" id="Phobius"/>
    </source>
</evidence>
<dbReference type="EMBL" id="FUXM01000029">
    <property type="protein sequence ID" value="SKA14439.1"/>
    <property type="molecule type" value="Genomic_DNA"/>
</dbReference>
<dbReference type="Proteomes" id="UP000189933">
    <property type="component" value="Unassembled WGS sequence"/>
</dbReference>
<sequence length="53" mass="6048">MGKVQRFWREEKGQALSEYTLIISLVAAALVLSLILFKDKIKPLYEKNHLSGT</sequence>
<keyword evidence="1" id="KW-1133">Transmembrane helix</keyword>
<evidence type="ECO:0000313" key="2">
    <source>
        <dbReference type="EMBL" id="SKA14439.1"/>
    </source>
</evidence>
<gene>
    <name evidence="2" type="ORF">SAMN02745885_02077</name>
</gene>
<reference evidence="3" key="1">
    <citation type="submission" date="2017-02" db="EMBL/GenBank/DDBJ databases">
        <authorList>
            <person name="Varghese N."/>
            <person name="Submissions S."/>
        </authorList>
    </citation>
    <scope>NUCLEOTIDE SEQUENCE [LARGE SCALE GENOMIC DNA]</scope>
    <source>
        <strain evidence="3">DSM 16521</strain>
    </source>
</reference>
<proteinExistence type="predicted"/>
<name>A0A1T4REV7_9FIRM</name>
<accession>A0A1T4REV7</accession>
<protein>
    <submittedName>
        <fullName evidence="2">Flp pilus assembly protein, pilin Flp</fullName>
    </submittedName>
</protein>
<dbReference type="RefSeq" id="WP_107754147.1">
    <property type="nucleotide sequence ID" value="NZ_FUXM01000029.1"/>
</dbReference>
<keyword evidence="1" id="KW-0812">Transmembrane</keyword>
<dbReference type="AlphaFoldDB" id="A0A1T4REV7"/>
<evidence type="ECO:0000313" key="3">
    <source>
        <dbReference type="Proteomes" id="UP000189933"/>
    </source>
</evidence>
<organism evidence="2 3">
    <name type="scientific">Carboxydocella sporoproducens DSM 16521</name>
    <dbReference type="NCBI Taxonomy" id="1121270"/>
    <lineage>
        <taxon>Bacteria</taxon>
        <taxon>Bacillati</taxon>
        <taxon>Bacillota</taxon>
        <taxon>Clostridia</taxon>
        <taxon>Eubacteriales</taxon>
        <taxon>Clostridiales Family XVI. Incertae Sedis</taxon>
        <taxon>Carboxydocella</taxon>
    </lineage>
</organism>
<keyword evidence="1" id="KW-0472">Membrane</keyword>
<feature type="transmembrane region" description="Helical" evidence="1">
    <location>
        <begin position="20"/>
        <end position="37"/>
    </location>
</feature>
<keyword evidence="3" id="KW-1185">Reference proteome</keyword>